<keyword evidence="8" id="KW-1185">Reference proteome</keyword>
<evidence type="ECO:0000256" key="1">
    <source>
        <dbReference type="ARBA" id="ARBA00001974"/>
    </source>
</evidence>
<comment type="cofactor">
    <cofactor evidence="1">
        <name>FAD</name>
        <dbReference type="ChEBI" id="CHEBI:57692"/>
    </cofactor>
</comment>
<dbReference type="Gene3D" id="3.50.50.100">
    <property type="match status" value="1"/>
</dbReference>
<dbReference type="RefSeq" id="WP_188855525.1">
    <property type="nucleotide sequence ID" value="NZ_BMOS01000001.1"/>
</dbReference>
<dbReference type="InterPro" id="IPR051169">
    <property type="entry name" value="NADH-Q_oxidoreductase"/>
</dbReference>
<dbReference type="InterPro" id="IPR023753">
    <property type="entry name" value="FAD/NAD-binding_dom"/>
</dbReference>
<dbReference type="InterPro" id="IPR036188">
    <property type="entry name" value="FAD/NAD-bd_sf"/>
</dbReference>
<proteinExistence type="inferred from homology"/>
<reference evidence="7" key="1">
    <citation type="journal article" date="2014" name="Int. J. Syst. Evol. Microbiol.">
        <title>Complete genome sequence of Corynebacterium casei LMG S-19264T (=DSM 44701T), isolated from a smear-ripened cheese.</title>
        <authorList>
            <consortium name="US DOE Joint Genome Institute (JGI-PGF)"/>
            <person name="Walter F."/>
            <person name="Albersmeier A."/>
            <person name="Kalinowski J."/>
            <person name="Ruckert C."/>
        </authorList>
    </citation>
    <scope>NUCLEOTIDE SEQUENCE</scope>
    <source>
        <strain evidence="7">JCM 17251</strain>
    </source>
</reference>
<accession>A0A917XRM3</accession>
<dbReference type="PANTHER" id="PTHR42913:SF3">
    <property type="entry name" value="64 KDA MITOCHONDRIAL NADH DEHYDROGENASE (EUROFUNG)"/>
    <property type="match status" value="1"/>
</dbReference>
<keyword evidence="3" id="KW-0285">Flavoprotein</keyword>
<comment type="similarity">
    <text evidence="2">Belongs to the NADH dehydrogenase family.</text>
</comment>
<protein>
    <submittedName>
        <fullName evidence="7">NADH dehydrogenase-like protein YumB</fullName>
    </submittedName>
</protein>
<keyword evidence="4" id="KW-0274">FAD</keyword>
<name>A0A917XRM3_9BACI</name>
<evidence type="ECO:0000313" key="8">
    <source>
        <dbReference type="Proteomes" id="UP000624041"/>
    </source>
</evidence>
<evidence type="ECO:0000256" key="5">
    <source>
        <dbReference type="ARBA" id="ARBA00023002"/>
    </source>
</evidence>
<evidence type="ECO:0000313" key="7">
    <source>
        <dbReference type="EMBL" id="GGN48512.1"/>
    </source>
</evidence>
<dbReference type="PRINTS" id="PR00368">
    <property type="entry name" value="FADPNR"/>
</dbReference>
<dbReference type="PRINTS" id="PR00411">
    <property type="entry name" value="PNDRDTASEI"/>
</dbReference>
<dbReference type="Proteomes" id="UP000624041">
    <property type="component" value="Unassembled WGS sequence"/>
</dbReference>
<dbReference type="PANTHER" id="PTHR42913">
    <property type="entry name" value="APOPTOSIS-INDUCING FACTOR 1"/>
    <property type="match status" value="1"/>
</dbReference>
<dbReference type="SUPFAM" id="SSF51905">
    <property type="entry name" value="FAD/NAD(P)-binding domain"/>
    <property type="match status" value="1"/>
</dbReference>
<dbReference type="AlphaFoldDB" id="A0A917XRM3"/>
<dbReference type="EMBL" id="BMOS01000001">
    <property type="protein sequence ID" value="GGN48512.1"/>
    <property type="molecule type" value="Genomic_DNA"/>
</dbReference>
<evidence type="ECO:0000256" key="3">
    <source>
        <dbReference type="ARBA" id="ARBA00022630"/>
    </source>
</evidence>
<organism evidence="7 8">
    <name type="scientific">Oceanobacillus indicireducens</name>
    <dbReference type="NCBI Taxonomy" id="1004261"/>
    <lineage>
        <taxon>Bacteria</taxon>
        <taxon>Bacillati</taxon>
        <taxon>Bacillota</taxon>
        <taxon>Bacilli</taxon>
        <taxon>Bacillales</taxon>
        <taxon>Bacillaceae</taxon>
        <taxon>Oceanobacillus</taxon>
    </lineage>
</organism>
<evidence type="ECO:0000259" key="6">
    <source>
        <dbReference type="Pfam" id="PF07992"/>
    </source>
</evidence>
<dbReference type="Pfam" id="PF07992">
    <property type="entry name" value="Pyr_redox_2"/>
    <property type="match status" value="1"/>
</dbReference>
<evidence type="ECO:0000256" key="4">
    <source>
        <dbReference type="ARBA" id="ARBA00022827"/>
    </source>
</evidence>
<feature type="domain" description="FAD/NAD(P)-binding" evidence="6">
    <location>
        <begin position="5"/>
        <end position="323"/>
    </location>
</feature>
<evidence type="ECO:0000256" key="2">
    <source>
        <dbReference type="ARBA" id="ARBA00005272"/>
    </source>
</evidence>
<dbReference type="GO" id="GO:0019646">
    <property type="term" value="P:aerobic electron transport chain"/>
    <property type="evidence" value="ECO:0007669"/>
    <property type="project" value="TreeGrafter"/>
</dbReference>
<keyword evidence="5" id="KW-0560">Oxidoreductase</keyword>
<comment type="caution">
    <text evidence="7">The sequence shown here is derived from an EMBL/GenBank/DDBJ whole genome shotgun (WGS) entry which is preliminary data.</text>
</comment>
<reference evidence="7" key="2">
    <citation type="submission" date="2020-09" db="EMBL/GenBank/DDBJ databases">
        <authorList>
            <person name="Sun Q."/>
            <person name="Ohkuma M."/>
        </authorList>
    </citation>
    <scope>NUCLEOTIDE SEQUENCE</scope>
    <source>
        <strain evidence="7">JCM 17251</strain>
    </source>
</reference>
<dbReference type="GO" id="GO:0003955">
    <property type="term" value="F:NAD(P)H dehydrogenase (quinone) activity"/>
    <property type="evidence" value="ECO:0007669"/>
    <property type="project" value="TreeGrafter"/>
</dbReference>
<sequence length="406" mass="45565">MYKPHIVILGAGYSGLMTATKLQKLLRRNEADITLVNKHDYHYQTTWLHETAVGSLKPERTMIPIRDIINQDKINFVIDEVTMIDEKNKKVKLLNQELSYDILVVGLGFEAEAITNPNLNENIFPIGNLNNARVLREHLEYNFAKYANEEEKNAARINIVIAGGGFTGIEYAGELADRIPELGSEYDVERTQVRIIIVECESTILPGCKQEFVNYAMNSLESRGVEFIMDAKIVESKQDRVVYEKEGKRVEIPAKTIVWTAGVRGNSLLEKSSIPTVNGKVEVKSDLRVPGYDDVYVLGDCALITNPETGRPYPANAETAIASAGIAARNIKAQINKKALLHFRSRKKAIIASLGSSDGVAISLNGRQHFGWRATIMKKLYLNRYLLQLGGIHLLMKKGRFNFFHM</sequence>
<gene>
    <name evidence="7" type="primary">yumB</name>
    <name evidence="7" type="ORF">GCM10007971_00230</name>
</gene>